<keyword evidence="3" id="KW-1185">Reference proteome</keyword>
<evidence type="ECO:0000256" key="1">
    <source>
        <dbReference type="SAM" id="MobiDB-lite"/>
    </source>
</evidence>
<name>A0A4Y7K3S1_PAPSO</name>
<feature type="compositionally biased region" description="Basic and acidic residues" evidence="1">
    <location>
        <begin position="70"/>
        <end position="79"/>
    </location>
</feature>
<feature type="region of interest" description="Disordered" evidence="1">
    <location>
        <begin position="67"/>
        <end position="88"/>
    </location>
</feature>
<accession>A0A4Y7K3S1</accession>
<evidence type="ECO:0000313" key="2">
    <source>
        <dbReference type="EMBL" id="RZC67476.1"/>
    </source>
</evidence>
<proteinExistence type="predicted"/>
<dbReference type="AlphaFoldDB" id="A0A4Y7K3S1"/>
<dbReference type="Gramene" id="RZC67476">
    <property type="protein sequence ID" value="RZC67476"/>
    <property type="gene ID" value="C5167_011166"/>
</dbReference>
<protein>
    <submittedName>
        <fullName evidence="2">Uncharacterized protein</fullName>
    </submittedName>
</protein>
<gene>
    <name evidence="2" type="ORF">C5167_011166</name>
</gene>
<reference evidence="2 3" key="1">
    <citation type="journal article" date="2018" name="Science">
        <title>The opium poppy genome and morphinan production.</title>
        <authorList>
            <person name="Guo L."/>
            <person name="Winzer T."/>
            <person name="Yang X."/>
            <person name="Li Y."/>
            <person name="Ning Z."/>
            <person name="He Z."/>
            <person name="Teodor R."/>
            <person name="Lu Y."/>
            <person name="Bowser T.A."/>
            <person name="Graham I.A."/>
            <person name="Ye K."/>
        </authorList>
    </citation>
    <scope>NUCLEOTIDE SEQUENCE [LARGE SCALE GENOMIC DNA]</scope>
    <source>
        <strain evidence="3">cv. HN1</strain>
        <tissue evidence="2">Leaves</tissue>
    </source>
</reference>
<organism evidence="2 3">
    <name type="scientific">Papaver somniferum</name>
    <name type="common">Opium poppy</name>
    <dbReference type="NCBI Taxonomy" id="3469"/>
    <lineage>
        <taxon>Eukaryota</taxon>
        <taxon>Viridiplantae</taxon>
        <taxon>Streptophyta</taxon>
        <taxon>Embryophyta</taxon>
        <taxon>Tracheophyta</taxon>
        <taxon>Spermatophyta</taxon>
        <taxon>Magnoliopsida</taxon>
        <taxon>Ranunculales</taxon>
        <taxon>Papaveraceae</taxon>
        <taxon>Papaveroideae</taxon>
        <taxon>Papaver</taxon>
    </lineage>
</organism>
<dbReference type="Proteomes" id="UP000316621">
    <property type="component" value="Chromosome 6"/>
</dbReference>
<sequence>MFDCAASLLRRVQLCHDFCHKDLSSYPGSQGKYSLDFTRGIKQYSTICTRPKAENSKQRLSCLRKGVRPSLEREKRRAADNTANSKTTFSELDSQTALRVKELGGSKDDACTHRSCVSNIGIRLGLCCHSSRKKKKSLSSEYHSCYMQRIRIGLK</sequence>
<evidence type="ECO:0000313" key="3">
    <source>
        <dbReference type="Proteomes" id="UP000316621"/>
    </source>
</evidence>
<dbReference type="EMBL" id="CM010720">
    <property type="protein sequence ID" value="RZC67476.1"/>
    <property type="molecule type" value="Genomic_DNA"/>
</dbReference>